<dbReference type="Gene3D" id="1.20.1440.60">
    <property type="entry name" value="23S rRNA-intervening sequence"/>
    <property type="match status" value="1"/>
</dbReference>
<name>A0A7X9IM95_9DELT</name>
<protein>
    <submittedName>
        <fullName evidence="1">Four helix bundle protein</fullName>
    </submittedName>
</protein>
<dbReference type="EMBL" id="JAAZON010000525">
    <property type="protein sequence ID" value="NMC63780.1"/>
    <property type="molecule type" value="Genomic_DNA"/>
</dbReference>
<gene>
    <name evidence="1" type="ORF">GYA55_11510</name>
</gene>
<dbReference type="AlphaFoldDB" id="A0A7X9IM95"/>
<dbReference type="InterPro" id="IPR036583">
    <property type="entry name" value="23S_rRNA_IVS_sf"/>
</dbReference>
<dbReference type="Proteomes" id="UP000524246">
    <property type="component" value="Unassembled WGS sequence"/>
</dbReference>
<evidence type="ECO:0000313" key="1">
    <source>
        <dbReference type="EMBL" id="NMC63780.1"/>
    </source>
</evidence>
<dbReference type="InterPro" id="IPR012657">
    <property type="entry name" value="23S_rRNA-intervening_sequence"/>
</dbReference>
<proteinExistence type="predicted"/>
<dbReference type="PANTHER" id="PTHR38471:SF2">
    <property type="entry name" value="FOUR HELIX BUNDLE PROTEIN"/>
    <property type="match status" value="1"/>
</dbReference>
<dbReference type="SUPFAM" id="SSF158446">
    <property type="entry name" value="IVS-encoded protein-like"/>
    <property type="match status" value="1"/>
</dbReference>
<dbReference type="NCBIfam" id="TIGR02436">
    <property type="entry name" value="four helix bundle protein"/>
    <property type="match status" value="1"/>
</dbReference>
<dbReference type="PANTHER" id="PTHR38471">
    <property type="entry name" value="FOUR HELIX BUNDLE PROTEIN"/>
    <property type="match status" value="1"/>
</dbReference>
<organism evidence="1 2">
    <name type="scientific">SAR324 cluster bacterium</name>
    <dbReference type="NCBI Taxonomy" id="2024889"/>
    <lineage>
        <taxon>Bacteria</taxon>
        <taxon>Deltaproteobacteria</taxon>
        <taxon>SAR324 cluster</taxon>
    </lineage>
</organism>
<accession>A0A7X9IM95</accession>
<comment type="caution">
    <text evidence="1">The sequence shown here is derived from an EMBL/GenBank/DDBJ whole genome shotgun (WGS) entry which is preliminary data.</text>
</comment>
<dbReference type="Pfam" id="PF05635">
    <property type="entry name" value="23S_rRNA_IVP"/>
    <property type="match status" value="1"/>
</dbReference>
<sequence length="100" mass="11103">MKDFRTFNTAVSFYRLSLTLKLCGTLKEQLSRAASSVVLNLGEGRGKDSRKDQLRFFSIARGSLRECQAILILANLEDSEAWAVLDKAAAQLHCLIKNAV</sequence>
<reference evidence="1 2" key="1">
    <citation type="journal article" date="2020" name="Biotechnol. Biofuels">
        <title>New insights from the biogas microbiome by comprehensive genome-resolved metagenomics of nearly 1600 species originating from multiple anaerobic digesters.</title>
        <authorList>
            <person name="Campanaro S."/>
            <person name="Treu L."/>
            <person name="Rodriguez-R L.M."/>
            <person name="Kovalovszki A."/>
            <person name="Ziels R.M."/>
            <person name="Maus I."/>
            <person name="Zhu X."/>
            <person name="Kougias P.G."/>
            <person name="Basile A."/>
            <person name="Luo G."/>
            <person name="Schluter A."/>
            <person name="Konstantinidis K.T."/>
            <person name="Angelidaki I."/>
        </authorList>
    </citation>
    <scope>NUCLEOTIDE SEQUENCE [LARGE SCALE GENOMIC DNA]</scope>
    <source>
        <strain evidence="1">AS27yjCOA_65</strain>
    </source>
</reference>
<evidence type="ECO:0000313" key="2">
    <source>
        <dbReference type="Proteomes" id="UP000524246"/>
    </source>
</evidence>